<feature type="region of interest" description="Disordered" evidence="2">
    <location>
        <begin position="1"/>
        <end position="239"/>
    </location>
</feature>
<feature type="compositionally biased region" description="Low complexity" evidence="2">
    <location>
        <begin position="32"/>
        <end position="47"/>
    </location>
</feature>
<feature type="domain" description="C2H2-type" evidence="3">
    <location>
        <begin position="246"/>
        <end position="276"/>
    </location>
</feature>
<keyword evidence="1" id="KW-0862">Zinc</keyword>
<sequence length="383" mass="41741">MSNNPTSPKKVAPNSPGTQNTKSHEQQPSKPASASASVSGTKSVSSSHLRDSTPLRSSPRPETPTSPRNSTPQRDSTSHRDNTLPKSSTATNKKSATQVAGDRTTSKGIPIREVPKEVKKSVTPEPVRSPRPLSSGFTSINSVTNLAPISITSETGDASKSMPLLKPKRQVSGDDAKSSYKKSKSASDHPVTASASSSTSTSASASKTRVTPTPEMHPPSTTKKTTVTTTENALASEQSKGSKKLFSCERCNVKFSRICDKERHLSDPSKHKRQRKPDQKPHYLCSHENCGRRLATPGALGVHEAIHRNEFACDFCGIPKGSAYLLKIHVERRDPYYCKLDHEGDSVPPEGLKFCDYKTYLDHHKKDHKDIDPQQKNPKVSEK</sequence>
<protein>
    <recommendedName>
        <fullName evidence="3">C2H2-type domain-containing protein</fullName>
    </recommendedName>
</protein>
<keyword evidence="5" id="KW-1185">Reference proteome</keyword>
<dbReference type="AlphaFoldDB" id="A0A286UQJ3"/>
<dbReference type="GO" id="GO:0008270">
    <property type="term" value="F:zinc ion binding"/>
    <property type="evidence" value="ECO:0007669"/>
    <property type="project" value="UniProtKB-KW"/>
</dbReference>
<gene>
    <name evidence="4" type="ORF">PNOK_0170200</name>
</gene>
<evidence type="ECO:0000313" key="5">
    <source>
        <dbReference type="Proteomes" id="UP000217199"/>
    </source>
</evidence>
<feature type="compositionally biased region" description="Low complexity" evidence="2">
    <location>
        <begin position="221"/>
        <end position="230"/>
    </location>
</feature>
<comment type="caution">
    <text evidence="4">The sequence shown here is derived from an EMBL/GenBank/DDBJ whole genome shotgun (WGS) entry which is preliminary data.</text>
</comment>
<dbReference type="PROSITE" id="PS50157">
    <property type="entry name" value="ZINC_FINGER_C2H2_2"/>
    <property type="match status" value="2"/>
</dbReference>
<dbReference type="Proteomes" id="UP000217199">
    <property type="component" value="Unassembled WGS sequence"/>
</dbReference>
<dbReference type="InParanoid" id="A0A286UQJ3"/>
<keyword evidence="1" id="KW-0479">Metal-binding</keyword>
<organism evidence="4 5">
    <name type="scientific">Pyrrhoderma noxium</name>
    <dbReference type="NCBI Taxonomy" id="2282107"/>
    <lineage>
        <taxon>Eukaryota</taxon>
        <taxon>Fungi</taxon>
        <taxon>Dikarya</taxon>
        <taxon>Basidiomycota</taxon>
        <taxon>Agaricomycotina</taxon>
        <taxon>Agaricomycetes</taxon>
        <taxon>Hymenochaetales</taxon>
        <taxon>Hymenochaetaceae</taxon>
        <taxon>Pyrrhoderma</taxon>
    </lineage>
</organism>
<proteinExistence type="predicted"/>
<feature type="compositionally biased region" description="Low complexity" evidence="2">
    <location>
        <begin position="192"/>
        <end position="206"/>
    </location>
</feature>
<evidence type="ECO:0000259" key="3">
    <source>
        <dbReference type="PROSITE" id="PS50157"/>
    </source>
</evidence>
<accession>A0A286UQJ3</accession>
<dbReference type="EMBL" id="NBII01000002">
    <property type="protein sequence ID" value="PAV21745.1"/>
    <property type="molecule type" value="Genomic_DNA"/>
</dbReference>
<dbReference type="SMART" id="SM00355">
    <property type="entry name" value="ZnF_C2H2"/>
    <property type="match status" value="2"/>
</dbReference>
<feature type="domain" description="C2H2-type" evidence="3">
    <location>
        <begin position="283"/>
        <end position="312"/>
    </location>
</feature>
<feature type="compositionally biased region" description="Polar residues" evidence="2">
    <location>
        <begin position="135"/>
        <end position="158"/>
    </location>
</feature>
<evidence type="ECO:0000256" key="1">
    <source>
        <dbReference type="PROSITE-ProRule" id="PRU00042"/>
    </source>
</evidence>
<evidence type="ECO:0000256" key="2">
    <source>
        <dbReference type="SAM" id="MobiDB-lite"/>
    </source>
</evidence>
<keyword evidence="1" id="KW-0863">Zinc-finger</keyword>
<name>A0A286UQJ3_9AGAM</name>
<dbReference type="STRING" id="2282107.A0A286UQJ3"/>
<dbReference type="PROSITE" id="PS00028">
    <property type="entry name" value="ZINC_FINGER_C2H2_1"/>
    <property type="match status" value="1"/>
</dbReference>
<evidence type="ECO:0000313" key="4">
    <source>
        <dbReference type="EMBL" id="PAV21745.1"/>
    </source>
</evidence>
<reference evidence="4 5" key="1">
    <citation type="journal article" date="2017" name="Mol. Ecol.">
        <title>Comparative and population genomic landscape of Phellinus noxius: A hypervariable fungus causing root rot in trees.</title>
        <authorList>
            <person name="Chung C.L."/>
            <person name="Lee T.J."/>
            <person name="Akiba M."/>
            <person name="Lee H.H."/>
            <person name="Kuo T.H."/>
            <person name="Liu D."/>
            <person name="Ke H.M."/>
            <person name="Yokoi T."/>
            <person name="Roa M.B."/>
            <person name="Lu M.J."/>
            <person name="Chang Y.Y."/>
            <person name="Ann P.J."/>
            <person name="Tsai J.N."/>
            <person name="Chen C.Y."/>
            <person name="Tzean S.S."/>
            <person name="Ota Y."/>
            <person name="Hattori T."/>
            <person name="Sahashi N."/>
            <person name="Liou R.F."/>
            <person name="Kikuchi T."/>
            <person name="Tsai I.J."/>
        </authorList>
    </citation>
    <scope>NUCLEOTIDE SEQUENCE [LARGE SCALE GENOMIC DNA]</scope>
    <source>
        <strain evidence="4 5">FFPRI411160</strain>
    </source>
</reference>
<dbReference type="InterPro" id="IPR013087">
    <property type="entry name" value="Znf_C2H2_type"/>
</dbReference>
<feature type="compositionally biased region" description="Basic and acidic residues" evidence="2">
    <location>
        <begin position="113"/>
        <end position="122"/>
    </location>
</feature>
<feature type="compositionally biased region" description="Polar residues" evidence="2">
    <location>
        <begin position="84"/>
        <end position="98"/>
    </location>
</feature>
<dbReference type="OrthoDB" id="6077919at2759"/>
<feature type="compositionally biased region" description="Low complexity" evidence="2">
    <location>
        <begin position="54"/>
        <end position="72"/>
    </location>
</feature>